<accession>A0A087M0K0</accession>
<evidence type="ECO:0000259" key="1">
    <source>
        <dbReference type="Pfam" id="PF00903"/>
    </source>
</evidence>
<dbReference type="EMBL" id="JQGC01000013">
    <property type="protein sequence ID" value="KFL30403.1"/>
    <property type="molecule type" value="Genomic_DNA"/>
</dbReference>
<dbReference type="SUPFAM" id="SSF54593">
    <property type="entry name" value="Glyoxalase/Bleomycin resistance protein/Dihydroxybiphenyl dioxygenase"/>
    <property type="match status" value="1"/>
</dbReference>
<comment type="caution">
    <text evidence="2">The sequence shown here is derived from an EMBL/GenBank/DDBJ whole genome shotgun (WGS) entry which is preliminary data.</text>
</comment>
<reference evidence="2 3" key="1">
    <citation type="submission" date="2014-08" db="EMBL/GenBank/DDBJ databases">
        <authorList>
            <person name="Hassan Y.I."/>
            <person name="Lepp D."/>
            <person name="Zhou T."/>
        </authorList>
    </citation>
    <scope>NUCLEOTIDE SEQUENCE [LARGE SCALE GENOMIC DNA]</scope>
    <source>
        <strain evidence="2 3">IFO13584</strain>
    </source>
</reference>
<dbReference type="AlphaFoldDB" id="A0A087M0K0"/>
<dbReference type="InterPro" id="IPR028973">
    <property type="entry name" value="PhnB-like"/>
</dbReference>
<evidence type="ECO:0000313" key="3">
    <source>
        <dbReference type="Proteomes" id="UP000028981"/>
    </source>
</evidence>
<dbReference type="PANTHER" id="PTHR33990:SF1">
    <property type="entry name" value="PROTEIN YJDN"/>
    <property type="match status" value="1"/>
</dbReference>
<proteinExistence type="predicted"/>
<dbReference type="Proteomes" id="UP000028981">
    <property type="component" value="Unassembled WGS sequence"/>
</dbReference>
<keyword evidence="2" id="KW-0560">Oxidoreductase</keyword>
<dbReference type="RefSeq" id="WP_035084018.1">
    <property type="nucleotide sequence ID" value="NZ_JQGC01000013.1"/>
</dbReference>
<feature type="domain" description="Glyoxalase/fosfomycin resistance/dioxygenase" evidence="1">
    <location>
        <begin position="12"/>
        <end position="131"/>
    </location>
</feature>
<gene>
    <name evidence="2" type="ORF">JP75_14530</name>
</gene>
<dbReference type="Gene3D" id="3.10.180.10">
    <property type="entry name" value="2,3-Dihydroxybiphenyl 1,2-Dioxygenase, domain 1"/>
    <property type="match status" value="1"/>
</dbReference>
<dbReference type="STRING" id="46914.JP75_14530"/>
<name>A0A087M0K0_9HYPH</name>
<sequence>MSIETTTHLNFRGQARAALAFYQSVFGGQLTAVTYSDAHAAETPAEADNILWGQVASPEGFRVMAYDVRSSQPYNPGENAVFVSVRGKSADELSAYWARLIEGSTIIVPLAASPWSPLYGMVRDRFGVTFVLDLAVEYTTD</sequence>
<dbReference type="InterPro" id="IPR029068">
    <property type="entry name" value="Glyas_Bleomycin-R_OHBP_Dase"/>
</dbReference>
<dbReference type="PANTHER" id="PTHR33990">
    <property type="entry name" value="PROTEIN YJDN-RELATED"/>
    <property type="match status" value="1"/>
</dbReference>
<dbReference type="InterPro" id="IPR004360">
    <property type="entry name" value="Glyas_Fos-R_dOase_dom"/>
</dbReference>
<protein>
    <submittedName>
        <fullName evidence="2">Glyoxalase/bleomycin resistance protein/dioxygenase</fullName>
    </submittedName>
</protein>
<dbReference type="Pfam" id="PF00903">
    <property type="entry name" value="Glyoxalase"/>
    <property type="match status" value="1"/>
</dbReference>
<keyword evidence="3" id="KW-1185">Reference proteome</keyword>
<dbReference type="OrthoDB" id="9795306at2"/>
<keyword evidence="2" id="KW-0223">Dioxygenase</keyword>
<dbReference type="GO" id="GO:0051213">
    <property type="term" value="F:dioxygenase activity"/>
    <property type="evidence" value="ECO:0007669"/>
    <property type="project" value="UniProtKB-KW"/>
</dbReference>
<evidence type="ECO:0000313" key="2">
    <source>
        <dbReference type="EMBL" id="KFL30403.1"/>
    </source>
</evidence>
<dbReference type="CDD" id="cd06588">
    <property type="entry name" value="PhnB_like"/>
    <property type="match status" value="1"/>
</dbReference>
<organism evidence="2 3">
    <name type="scientific">Devosia riboflavina</name>
    <dbReference type="NCBI Taxonomy" id="46914"/>
    <lineage>
        <taxon>Bacteria</taxon>
        <taxon>Pseudomonadati</taxon>
        <taxon>Pseudomonadota</taxon>
        <taxon>Alphaproteobacteria</taxon>
        <taxon>Hyphomicrobiales</taxon>
        <taxon>Devosiaceae</taxon>
        <taxon>Devosia</taxon>
    </lineage>
</organism>